<feature type="compositionally biased region" description="Pro residues" evidence="5">
    <location>
        <begin position="1"/>
        <end position="13"/>
    </location>
</feature>
<feature type="domain" description="ATP-grasp" evidence="6">
    <location>
        <begin position="226"/>
        <end position="425"/>
    </location>
</feature>
<dbReference type="PANTHER" id="PTHR43585">
    <property type="entry name" value="FUMIPYRROLE BIOSYNTHESIS PROTEIN C"/>
    <property type="match status" value="1"/>
</dbReference>
<dbReference type="InterPro" id="IPR052032">
    <property type="entry name" value="ATP-dep_AA_Ligase"/>
</dbReference>
<dbReference type="STRING" id="1901.BB341_07880"/>
<evidence type="ECO:0000256" key="2">
    <source>
        <dbReference type="ARBA" id="ARBA00022741"/>
    </source>
</evidence>
<keyword evidence="3 4" id="KW-0067">ATP-binding</keyword>
<dbReference type="InterPro" id="IPR041472">
    <property type="entry name" value="BL00235/CARNS1_N"/>
</dbReference>
<keyword evidence="1" id="KW-0436">Ligase</keyword>
<dbReference type="PANTHER" id="PTHR43585:SF2">
    <property type="entry name" value="ATP-GRASP ENZYME FSQD"/>
    <property type="match status" value="1"/>
</dbReference>
<dbReference type="eggNOG" id="COG1181">
    <property type="taxonomic scope" value="Bacteria"/>
</dbReference>
<dbReference type="SUPFAM" id="SSF56059">
    <property type="entry name" value="Glutathione synthetase ATP-binding domain-like"/>
    <property type="match status" value="1"/>
</dbReference>
<dbReference type="GO" id="GO:0016874">
    <property type="term" value="F:ligase activity"/>
    <property type="evidence" value="ECO:0007669"/>
    <property type="project" value="UniProtKB-KW"/>
</dbReference>
<dbReference type="GO" id="GO:0046872">
    <property type="term" value="F:metal ion binding"/>
    <property type="evidence" value="ECO:0007669"/>
    <property type="project" value="InterPro"/>
</dbReference>
<protein>
    <submittedName>
        <fullName evidence="7">Biotin carboxylase</fullName>
    </submittedName>
</protein>
<evidence type="ECO:0000259" key="6">
    <source>
        <dbReference type="PROSITE" id="PS50975"/>
    </source>
</evidence>
<evidence type="ECO:0000313" key="7">
    <source>
        <dbReference type="EMBL" id="EFG09256.1"/>
    </source>
</evidence>
<reference evidence="7 8" key="1">
    <citation type="journal article" date="2010" name="Genome Biol. Evol.">
        <title>The sequence of a 1.8-mb bacterial linear plasmid reveals a rich evolutionary reservoir of secondary metabolic pathways.</title>
        <authorList>
            <person name="Medema M.H."/>
            <person name="Trefzer A."/>
            <person name="Kovalchuk A."/>
            <person name="van den Berg M."/>
            <person name="Mueller U."/>
            <person name="Heijne W."/>
            <person name="Wu L."/>
            <person name="Alam M.T."/>
            <person name="Ronning C.M."/>
            <person name="Nierman W.C."/>
            <person name="Bovenberg R.A.L."/>
            <person name="Breitling R."/>
            <person name="Takano E."/>
        </authorList>
    </citation>
    <scope>NUCLEOTIDE SEQUENCE [LARGE SCALE GENOMIC DNA]</scope>
    <source>
        <strain evidence="8">ATCC 27064 / DSM 738 / JCM 4710 / NBRC 13307 / NCIMB 12785 / NRRL 3585 / VKM Ac-602</strain>
    </source>
</reference>
<keyword evidence="8" id="KW-1185">Reference proteome</keyword>
<dbReference type="InterPro" id="IPR040570">
    <property type="entry name" value="LAL_C2"/>
</dbReference>
<accession>E2Q5P2</accession>
<dbReference type="InterPro" id="IPR011761">
    <property type="entry name" value="ATP-grasp"/>
</dbReference>
<feature type="region of interest" description="Disordered" evidence="5">
    <location>
        <begin position="1"/>
        <end position="30"/>
    </location>
</feature>
<gene>
    <name evidence="7" type="primary">gcas</name>
    <name evidence="7" type="ORF">SCLAV_4181</name>
</gene>
<dbReference type="PROSITE" id="PS50975">
    <property type="entry name" value="ATP_GRASP"/>
    <property type="match status" value="1"/>
</dbReference>
<proteinExistence type="predicted"/>
<dbReference type="AlphaFoldDB" id="E2Q5P2"/>
<sequence length="529" mass="57175">MTPGAPAPGPFPGPAARLSDDDGSHPPRAGAIGLFRHAARPARAPPAAFLCASLTAYAHRVRNRVPNVIGAVNWSLCIRVESTEQRHDGGGSMTTPLADYAKFAGKRIAIVEHMQNHPFVLGLHQAREHGLEVWLLTGDRSWYTHGHDWDSHPLAAAVDRVVDVDTTDLAAVLAAVTDESGQCLVDGLTSFSDYHTVIAAQAAQRLSLPGPDPEAVETANEKDRLRLALGDVPYNIPHARVSSREQLDEAVRKLGFPMIAKPPAEAISYGVRRVDTMAELVEAYEELSGVRHSLRGQPRSGDVLLETYVEGVEVSVETMTVDGYTHVFGVTSKDLFGDPAYIECGHTFPVPLSDEEREALYAAVRGTLEAIGYRHGPCHTEVRRTETGWRIIEANPRTPSSCMTMLVTDVTGRSPILDAWLLTIGEAPPIEPVVHNGGAAVRMIYPTRKGTLTRVDGIEAAAAVPGVQVLLHVEKGDKLLQRMDNSSCVGFTYCAGADREEAQALADRAAGYLDFVVEEDERGERGGES</sequence>
<dbReference type="Pfam" id="PF13535">
    <property type="entry name" value="ATP-grasp_4"/>
    <property type="match status" value="1"/>
</dbReference>
<evidence type="ECO:0000256" key="1">
    <source>
        <dbReference type="ARBA" id="ARBA00022598"/>
    </source>
</evidence>
<dbReference type="EMBL" id="CM000913">
    <property type="protein sequence ID" value="EFG09256.1"/>
    <property type="molecule type" value="Genomic_DNA"/>
</dbReference>
<dbReference type="GO" id="GO:0005524">
    <property type="term" value="F:ATP binding"/>
    <property type="evidence" value="ECO:0007669"/>
    <property type="project" value="UniProtKB-UniRule"/>
</dbReference>
<dbReference type="BioCyc" id="MetaCyc:MONOMER-21628"/>
<dbReference type="Gene3D" id="3.40.50.20">
    <property type="match status" value="1"/>
</dbReference>
<dbReference type="Pfam" id="PF18603">
    <property type="entry name" value="LAL_C2"/>
    <property type="match status" value="1"/>
</dbReference>
<evidence type="ECO:0000256" key="3">
    <source>
        <dbReference type="ARBA" id="ARBA00022840"/>
    </source>
</evidence>
<dbReference type="Gene3D" id="3.30.470.20">
    <property type="entry name" value="ATP-grasp fold, B domain"/>
    <property type="match status" value="1"/>
</dbReference>
<evidence type="ECO:0000256" key="4">
    <source>
        <dbReference type="PROSITE-ProRule" id="PRU00409"/>
    </source>
</evidence>
<keyword evidence="2 4" id="KW-0547">Nucleotide-binding</keyword>
<evidence type="ECO:0000313" key="8">
    <source>
        <dbReference type="Proteomes" id="UP000002357"/>
    </source>
</evidence>
<evidence type="ECO:0000256" key="5">
    <source>
        <dbReference type="SAM" id="MobiDB-lite"/>
    </source>
</evidence>
<organism evidence="7 8">
    <name type="scientific">Streptomyces clavuligerus</name>
    <dbReference type="NCBI Taxonomy" id="1901"/>
    <lineage>
        <taxon>Bacteria</taxon>
        <taxon>Bacillati</taxon>
        <taxon>Actinomycetota</taxon>
        <taxon>Actinomycetes</taxon>
        <taxon>Kitasatosporales</taxon>
        <taxon>Streptomycetaceae</taxon>
        <taxon>Streptomyces</taxon>
    </lineage>
</organism>
<name>E2Q5P2_STRCL</name>
<dbReference type="Pfam" id="PF18130">
    <property type="entry name" value="ATPgrasp_N"/>
    <property type="match status" value="1"/>
</dbReference>
<dbReference type="Proteomes" id="UP000002357">
    <property type="component" value="Chromosome"/>
</dbReference>